<evidence type="ECO:0000256" key="2">
    <source>
        <dbReference type="ARBA" id="ARBA00022692"/>
    </source>
</evidence>
<feature type="transmembrane region" description="Helical" evidence="5">
    <location>
        <begin position="432"/>
        <end position="453"/>
    </location>
</feature>
<keyword evidence="3 5" id="KW-1133">Transmembrane helix</keyword>
<feature type="transmembrane region" description="Helical" evidence="5">
    <location>
        <begin position="309"/>
        <end position="332"/>
    </location>
</feature>
<feature type="transmembrane region" description="Helical" evidence="5">
    <location>
        <begin position="96"/>
        <end position="113"/>
    </location>
</feature>
<feature type="transmembrane region" description="Helical" evidence="5">
    <location>
        <begin position="382"/>
        <end position="411"/>
    </location>
</feature>
<gene>
    <name evidence="7" type="ordered locus">Tpen_1088</name>
</gene>
<keyword evidence="8" id="KW-1185">Reference proteome</keyword>
<dbReference type="GO" id="GO:0016491">
    <property type="term" value="F:oxidoreductase activity"/>
    <property type="evidence" value="ECO:0007669"/>
    <property type="project" value="UniProtKB-KW"/>
</dbReference>
<dbReference type="EC" id="1.6.99.5" evidence="7"/>
<evidence type="ECO:0000259" key="6">
    <source>
        <dbReference type="Pfam" id="PF00361"/>
    </source>
</evidence>
<keyword evidence="7" id="KW-0560">Oxidoreductase</keyword>
<dbReference type="Pfam" id="PF00361">
    <property type="entry name" value="Proton_antipo_M"/>
    <property type="match status" value="1"/>
</dbReference>
<feature type="domain" description="NADH:quinone oxidoreductase/Mrp antiporter transmembrane" evidence="6">
    <location>
        <begin position="119"/>
        <end position="405"/>
    </location>
</feature>
<sequence length="456" mass="46928">MNPAQTVTAATGLLAAVAALSPYFKGKTRQLLALTLLDVALAALAELHVIFSGGLSQGELLADRYAALLALVFLLDLSIVLLGSSSTVAQYEEGNALIGAVALAAAGLLGISVSGTVPLLLVSWVLVSAASYASIALPRDKYSASGASKYGLMSLASSMLLLTALGLASFNSPSLSLPSVVPAGREVAALALAFTVASVGFKAGAFPFHAWLPDTYGVSDPYPVSIVAPLSKGAVLLAFYKVSAILAPEARQEWLWIVGLIALLTMTYGNITALLQRGFQGLLAYSSIAHAGYLLVGVAALSSQQAAPTALYGLVLQLAAYSFAKTGLFLLARLARAREGPPVALDDLRGLSTVDKPLAASATILVLSLMGMPPLAGFWGKLFIFLAAVGPAPWLTAVALINTGIAAAYYARIIKAVYFEPGKPHLYADRGLKVVIVVTAAASLLAGLVPLVLPPA</sequence>
<proteinExistence type="predicted"/>
<dbReference type="GO" id="GO:0016020">
    <property type="term" value="C:membrane"/>
    <property type="evidence" value="ECO:0007669"/>
    <property type="project" value="UniProtKB-SubCell"/>
</dbReference>
<feature type="transmembrane region" description="Helical" evidence="5">
    <location>
        <begin position="6"/>
        <end position="24"/>
    </location>
</feature>
<dbReference type="Proteomes" id="UP000000641">
    <property type="component" value="Chromosome"/>
</dbReference>
<feature type="transmembrane region" description="Helical" evidence="5">
    <location>
        <begin position="65"/>
        <end position="84"/>
    </location>
</feature>
<evidence type="ECO:0000256" key="5">
    <source>
        <dbReference type="SAM" id="Phobius"/>
    </source>
</evidence>
<organism evidence="7 8">
    <name type="scientific">Thermofilum pendens (strain DSM 2475 / Hrk 5)</name>
    <dbReference type="NCBI Taxonomy" id="368408"/>
    <lineage>
        <taxon>Archaea</taxon>
        <taxon>Thermoproteota</taxon>
        <taxon>Thermoprotei</taxon>
        <taxon>Thermofilales</taxon>
        <taxon>Thermofilaceae</taxon>
        <taxon>Thermofilum</taxon>
    </lineage>
</organism>
<dbReference type="OrthoDB" id="29144at2157"/>
<keyword evidence="2 5" id="KW-0812">Transmembrane</keyword>
<evidence type="ECO:0000313" key="8">
    <source>
        <dbReference type="Proteomes" id="UP000000641"/>
    </source>
</evidence>
<dbReference type="KEGG" id="tpe:Tpen_1088"/>
<evidence type="ECO:0000256" key="1">
    <source>
        <dbReference type="ARBA" id="ARBA00004141"/>
    </source>
</evidence>
<dbReference type="GeneID" id="4600936"/>
<protein>
    <submittedName>
        <fullName evidence="7">NADH dehydrogenase (Quinone)</fullName>
        <ecNumber evidence="7">1.6.99.5</ecNumber>
    </submittedName>
</protein>
<dbReference type="EnsemblBacteria" id="ABL78487">
    <property type="protein sequence ID" value="ABL78487"/>
    <property type="gene ID" value="Tpen_1088"/>
</dbReference>
<feature type="transmembrane region" description="Helical" evidence="5">
    <location>
        <begin position="254"/>
        <end position="275"/>
    </location>
</feature>
<dbReference type="eggNOG" id="arCOG01540">
    <property type="taxonomic scope" value="Archaea"/>
</dbReference>
<dbReference type="PANTHER" id="PTHR22773">
    <property type="entry name" value="NADH DEHYDROGENASE"/>
    <property type="match status" value="1"/>
</dbReference>
<dbReference type="RefSeq" id="WP_011752752.1">
    <property type="nucleotide sequence ID" value="NC_008698.1"/>
</dbReference>
<name>A1RZ57_THEPD</name>
<evidence type="ECO:0000313" key="7">
    <source>
        <dbReference type="EMBL" id="ABL78487.1"/>
    </source>
</evidence>
<dbReference type="EMBL" id="CP000505">
    <property type="protein sequence ID" value="ABL78487.1"/>
    <property type="molecule type" value="Genomic_DNA"/>
</dbReference>
<feature type="transmembrane region" description="Helical" evidence="5">
    <location>
        <begin position="31"/>
        <end position="53"/>
    </location>
</feature>
<dbReference type="AlphaFoldDB" id="A1RZ57"/>
<dbReference type="InterPro" id="IPR001750">
    <property type="entry name" value="ND/Mrp_TM"/>
</dbReference>
<accession>A1RZ57</accession>
<feature type="transmembrane region" description="Helical" evidence="5">
    <location>
        <begin position="224"/>
        <end position="242"/>
    </location>
</feature>
<comment type="subcellular location">
    <subcellularLocation>
        <location evidence="1">Membrane</location>
        <topology evidence="1">Multi-pass membrane protein</topology>
    </subcellularLocation>
</comment>
<dbReference type="HOGENOM" id="CLU_007100_1_2_2"/>
<evidence type="ECO:0000256" key="3">
    <source>
        <dbReference type="ARBA" id="ARBA00022989"/>
    </source>
</evidence>
<dbReference type="STRING" id="368408.Tpen_1088"/>
<feature type="transmembrane region" description="Helical" evidence="5">
    <location>
        <begin position="282"/>
        <end position="303"/>
    </location>
</feature>
<feature type="transmembrane region" description="Helical" evidence="5">
    <location>
        <begin position="150"/>
        <end position="170"/>
    </location>
</feature>
<evidence type="ECO:0000256" key="4">
    <source>
        <dbReference type="ARBA" id="ARBA00023136"/>
    </source>
</evidence>
<feature type="transmembrane region" description="Helical" evidence="5">
    <location>
        <begin position="190"/>
        <end position="212"/>
    </location>
</feature>
<feature type="transmembrane region" description="Helical" evidence="5">
    <location>
        <begin position="358"/>
        <end position="376"/>
    </location>
</feature>
<reference evidence="8" key="1">
    <citation type="journal article" date="2008" name="J. Bacteriol.">
        <title>Genome sequence of Thermofilum pendens reveals an exceptional loss of biosynthetic pathways without genome reduction.</title>
        <authorList>
            <person name="Anderson I."/>
            <person name="Rodriguez J."/>
            <person name="Susanti D."/>
            <person name="Porat I."/>
            <person name="Reich C."/>
            <person name="Ulrich L.E."/>
            <person name="Elkins J.G."/>
            <person name="Mavromatis K."/>
            <person name="Lykidis A."/>
            <person name="Kim E."/>
            <person name="Thompson L.S."/>
            <person name="Nolan M."/>
            <person name="Land M."/>
            <person name="Copeland A."/>
            <person name="Lapidus A."/>
            <person name="Lucas S."/>
            <person name="Detter C."/>
            <person name="Zhulin I.B."/>
            <person name="Olsen G.J."/>
            <person name="Whitman W."/>
            <person name="Mukhopadhyay B."/>
            <person name="Bristow J."/>
            <person name="Kyrpides N."/>
        </authorList>
    </citation>
    <scope>NUCLEOTIDE SEQUENCE [LARGE SCALE GENOMIC DNA]</scope>
    <source>
        <strain evidence="8">DSM 2475 / Hrk 5</strain>
    </source>
</reference>
<keyword evidence="4 5" id="KW-0472">Membrane</keyword>